<keyword evidence="3" id="KW-1185">Reference proteome</keyword>
<dbReference type="EMBL" id="JAROCA020000001">
    <property type="protein sequence ID" value="MDY0404678.1"/>
    <property type="molecule type" value="Genomic_DNA"/>
</dbReference>
<dbReference type="Proteomes" id="UP001228376">
    <property type="component" value="Unassembled WGS sequence"/>
</dbReference>
<dbReference type="PROSITE" id="PS51257">
    <property type="entry name" value="PROKAR_LIPOPROTEIN"/>
    <property type="match status" value="1"/>
</dbReference>
<name>A0ABU5CGH6_9BACI</name>
<dbReference type="RefSeq" id="WP_320384271.1">
    <property type="nucleotide sequence ID" value="NZ_JAROCA020000001.1"/>
</dbReference>
<reference evidence="2 3" key="1">
    <citation type="submission" date="2023-10" db="EMBL/GenBank/DDBJ databases">
        <title>179-bfca-hs.</title>
        <authorList>
            <person name="Miliotis G."/>
            <person name="Sengupta P."/>
            <person name="Hameed A."/>
            <person name="Chuvochina M."/>
            <person name="Mcdonagh F."/>
            <person name="Simpson A.C."/>
            <person name="Singh N.K."/>
            <person name="Rekha P.D."/>
            <person name="Raman K."/>
            <person name="Hugenholtz P."/>
            <person name="Venkateswaran K."/>
        </authorList>
    </citation>
    <scope>NUCLEOTIDE SEQUENCE [LARGE SCALE GENOMIC DNA]</scope>
    <source>
        <strain evidence="2 3">179-BFC-A-HS</strain>
    </source>
</reference>
<evidence type="ECO:0000313" key="2">
    <source>
        <dbReference type="EMBL" id="MDY0404678.1"/>
    </source>
</evidence>
<accession>A0ABU5CGH6</accession>
<comment type="caution">
    <text evidence="2">The sequence shown here is derived from an EMBL/GenBank/DDBJ whole genome shotgun (WGS) entry which is preliminary data.</text>
</comment>
<keyword evidence="1" id="KW-0732">Signal</keyword>
<organism evidence="2 3">
    <name type="scientific">Tigheibacillus jepli</name>
    <dbReference type="NCBI Taxonomy" id="3035914"/>
    <lineage>
        <taxon>Bacteria</taxon>
        <taxon>Bacillati</taxon>
        <taxon>Bacillota</taxon>
        <taxon>Bacilli</taxon>
        <taxon>Bacillales</taxon>
        <taxon>Bacillaceae</taxon>
        <taxon>Tigheibacillus</taxon>
    </lineage>
</organism>
<evidence type="ECO:0000313" key="3">
    <source>
        <dbReference type="Proteomes" id="UP001228376"/>
    </source>
</evidence>
<gene>
    <name evidence="2" type="ORF">P5G51_004025</name>
</gene>
<sequence length="111" mass="12802">MMKKQMKVGLMLMGIFFMTACGPEKTTYQKGFPEQSTPEISQFLQSELIGGEYDYLFTHQETSVYTDHKAIENASYYALQANKLTALYKSLFNNNNPGETFRDLKKRTPKH</sequence>
<proteinExistence type="predicted"/>
<evidence type="ECO:0000256" key="1">
    <source>
        <dbReference type="SAM" id="SignalP"/>
    </source>
</evidence>
<protein>
    <recommendedName>
        <fullName evidence="4">DUF4296 domain-containing protein</fullName>
    </recommendedName>
</protein>
<feature type="signal peptide" evidence="1">
    <location>
        <begin position="1"/>
        <end position="22"/>
    </location>
</feature>
<evidence type="ECO:0008006" key="4">
    <source>
        <dbReference type="Google" id="ProtNLM"/>
    </source>
</evidence>
<feature type="chain" id="PRO_5046590478" description="DUF4296 domain-containing protein" evidence="1">
    <location>
        <begin position="23"/>
        <end position="111"/>
    </location>
</feature>